<evidence type="ECO:0000259" key="1">
    <source>
        <dbReference type="Pfam" id="PF13480"/>
    </source>
</evidence>
<name>A0ABT9UX45_9FIRM</name>
<dbReference type="PANTHER" id="PTHR36174:SF1">
    <property type="entry name" value="LIPID II:GLYCINE GLYCYLTRANSFERASE"/>
    <property type="match status" value="1"/>
</dbReference>
<dbReference type="Proteomes" id="UP001228504">
    <property type="component" value="Unassembled WGS sequence"/>
</dbReference>
<keyword evidence="3" id="KW-1185">Reference proteome</keyword>
<accession>A0ABT9UX45</accession>
<evidence type="ECO:0000313" key="3">
    <source>
        <dbReference type="Proteomes" id="UP001228504"/>
    </source>
</evidence>
<feature type="domain" description="BioF2-like acetyltransferase" evidence="1">
    <location>
        <begin position="142"/>
        <end position="271"/>
    </location>
</feature>
<protein>
    <submittedName>
        <fullName evidence="2">N-acyltransferase</fullName>
    </submittedName>
</protein>
<dbReference type="PANTHER" id="PTHR36174">
    <property type="entry name" value="LIPID II:GLYCINE GLYCYLTRANSFERASE"/>
    <property type="match status" value="1"/>
</dbReference>
<dbReference type="Pfam" id="PF13480">
    <property type="entry name" value="Acetyltransf_6"/>
    <property type="match status" value="1"/>
</dbReference>
<dbReference type="InterPro" id="IPR016181">
    <property type="entry name" value="Acyl_CoA_acyltransferase"/>
</dbReference>
<sequence>MIDYPDIYYSKIWGQLNESKDKGKWDCFLFESNLGKLYYPFIKRRIDIKVNNKIYYDIVTPYGFNGPVIIENFCDDIDKLVEEFNNEFNKFCNENNIVSEYIRFSPWLKNHKYLSNIYNIKNNNVTLYVDLKKDFFYEEFSSKCRNVIRKAIKNNVKVKFDFYGDTIEEFYRLYNEMAYKNNVSEFYKFDIDFLKALFNGMKGNIFIANAMYKGKYISSAMFLYNKDYIHYHLSGNDYNHTTLGGNSLILYEVAKFAKKKEIKEFHLGGANGKALLKFKKQFTKGGVLDFFVGTKIRNEDIYYKLVEINGRNKGYFPEYR</sequence>
<reference evidence="2 3" key="1">
    <citation type="submission" date="2023-07" db="EMBL/GenBank/DDBJ databases">
        <title>Genomic Encyclopedia of Type Strains, Phase IV (KMG-IV): sequencing the most valuable type-strain genomes for metagenomic binning, comparative biology and taxonomic classification.</title>
        <authorList>
            <person name="Goeker M."/>
        </authorList>
    </citation>
    <scope>NUCLEOTIDE SEQUENCE [LARGE SCALE GENOMIC DNA]</scope>
    <source>
        <strain evidence="2 3">DSM 20694</strain>
    </source>
</reference>
<dbReference type="EMBL" id="JAUSUF010000013">
    <property type="protein sequence ID" value="MDQ0150886.1"/>
    <property type="molecule type" value="Genomic_DNA"/>
</dbReference>
<dbReference type="SUPFAM" id="SSF55729">
    <property type="entry name" value="Acyl-CoA N-acyltransferases (Nat)"/>
    <property type="match status" value="1"/>
</dbReference>
<proteinExistence type="predicted"/>
<dbReference type="InterPro" id="IPR038740">
    <property type="entry name" value="BioF2-like_GNAT_dom"/>
</dbReference>
<evidence type="ECO:0000313" key="2">
    <source>
        <dbReference type="EMBL" id="MDQ0150886.1"/>
    </source>
</evidence>
<organism evidence="2 3">
    <name type="scientific">Eubacterium multiforme</name>
    <dbReference type="NCBI Taxonomy" id="83339"/>
    <lineage>
        <taxon>Bacteria</taxon>
        <taxon>Bacillati</taxon>
        <taxon>Bacillota</taxon>
        <taxon>Clostridia</taxon>
        <taxon>Eubacteriales</taxon>
        <taxon>Eubacteriaceae</taxon>
        <taxon>Eubacterium</taxon>
    </lineage>
</organism>
<dbReference type="Gene3D" id="3.40.630.30">
    <property type="match status" value="1"/>
</dbReference>
<dbReference type="InterPro" id="IPR050644">
    <property type="entry name" value="PG_Glycine_Bridge_Synth"/>
</dbReference>
<comment type="caution">
    <text evidence="2">The sequence shown here is derived from an EMBL/GenBank/DDBJ whole genome shotgun (WGS) entry which is preliminary data.</text>
</comment>
<gene>
    <name evidence="2" type="ORF">J2S18_002860</name>
</gene>